<organism evidence="1 2">
    <name type="scientific">Candidatus Berkelbacteria bacterium RIFCSPHIGHO2_12_FULL_36_9</name>
    <dbReference type="NCBI Taxonomy" id="1797469"/>
    <lineage>
        <taxon>Bacteria</taxon>
        <taxon>Candidatus Berkelbacteria</taxon>
    </lineage>
</organism>
<dbReference type="EMBL" id="MEZV01000060">
    <property type="protein sequence ID" value="OGD65350.1"/>
    <property type="molecule type" value="Genomic_DNA"/>
</dbReference>
<dbReference type="AlphaFoldDB" id="A0A1F5EDH7"/>
<gene>
    <name evidence="1" type="ORF">A3F08_02125</name>
</gene>
<accession>A0A1F5EDH7</accession>
<sequence>MNTYLPKDVNGGDFVTQLEALAGQTNQNQTEISLKIKKTKTAEDETAAAKKNTAAAPVSSGAIKENDFSLSQTGNFPDLLKFVQGMEIMSRLNTFKNLSLILSTDNVLTTKIDGVIYYKAEITIEDVLANLTITDKDKEKVNDLEHFGEIITSSQTSGRSDPFAVQ</sequence>
<dbReference type="InterPro" id="IPR014717">
    <property type="entry name" value="Transl_elong_EF1B/ribsomal_bS6"/>
</dbReference>
<dbReference type="Proteomes" id="UP000176451">
    <property type="component" value="Unassembled WGS sequence"/>
</dbReference>
<name>A0A1F5EDH7_9BACT</name>
<evidence type="ECO:0000313" key="1">
    <source>
        <dbReference type="EMBL" id="OGD65350.1"/>
    </source>
</evidence>
<reference evidence="1 2" key="1">
    <citation type="journal article" date="2016" name="Nat. Commun.">
        <title>Thousands of microbial genomes shed light on interconnected biogeochemical processes in an aquifer system.</title>
        <authorList>
            <person name="Anantharaman K."/>
            <person name="Brown C.T."/>
            <person name="Hug L.A."/>
            <person name="Sharon I."/>
            <person name="Castelle C.J."/>
            <person name="Probst A.J."/>
            <person name="Thomas B.C."/>
            <person name="Singh A."/>
            <person name="Wilkins M.J."/>
            <person name="Karaoz U."/>
            <person name="Brodie E.L."/>
            <person name="Williams K.H."/>
            <person name="Hubbard S.S."/>
            <person name="Banfield J.F."/>
        </authorList>
    </citation>
    <scope>NUCLEOTIDE SEQUENCE [LARGE SCALE GENOMIC DNA]</scope>
</reference>
<evidence type="ECO:0000313" key="2">
    <source>
        <dbReference type="Proteomes" id="UP000176451"/>
    </source>
</evidence>
<comment type="caution">
    <text evidence="1">The sequence shown here is derived from an EMBL/GenBank/DDBJ whole genome shotgun (WGS) entry which is preliminary data.</text>
</comment>
<dbReference type="STRING" id="1797469.A3F08_02125"/>
<protein>
    <submittedName>
        <fullName evidence="1">Uncharacterized protein</fullName>
    </submittedName>
</protein>
<dbReference type="Gene3D" id="3.30.70.60">
    <property type="match status" value="1"/>
</dbReference>
<proteinExistence type="predicted"/>